<keyword evidence="3" id="KW-1185">Reference proteome</keyword>
<feature type="compositionally biased region" description="Polar residues" evidence="1">
    <location>
        <begin position="8"/>
        <end position="51"/>
    </location>
</feature>
<accession>A0A2A2TDF6</accession>
<proteinExistence type="predicted"/>
<sequence length="351" mass="37922">MADKLENIQLSSADSTVTNTTTLPDNLQSTNTNTADSSPDNHQTIPDNPVQNCAVVADSSPDSKQTTPDSSPDNKQIKPDCTVDSEQTTPDSSPDNKQTTPDSTTDSKQPTPDSTVADSQNVDIFSKISILEFLKKYEIGRDSLYGRMRYLQITTYKIKNKAYLDGVQAGYMDGLHEHIKATGRMEGYPIPEPSGPVGEETSPTVVDAKCDSMDTDSGHFHDDIENNQPTSAIALTTPDRSMADGSTEESGMAVSQSQTLSAAENEQAETVRQHEVSQMNALGEQVMKNAQNKAAGVLIAENMLAQQFIENPEMLPEELKAKIQESAQIPEVDPFAYANALIDFAKGAVAA</sequence>
<feature type="region of interest" description="Disordered" evidence="1">
    <location>
        <begin position="1"/>
        <end position="117"/>
    </location>
</feature>
<dbReference type="AlphaFoldDB" id="A0A2A2TDF6"/>
<gene>
    <name evidence="2" type="ORF">CK510_24720</name>
</gene>
<feature type="compositionally biased region" description="Polar residues" evidence="1">
    <location>
        <begin position="84"/>
        <end position="117"/>
    </location>
</feature>
<feature type="compositionally biased region" description="Polar residues" evidence="1">
    <location>
        <begin position="60"/>
        <end position="74"/>
    </location>
</feature>
<dbReference type="EMBL" id="NTFS01000393">
    <property type="protein sequence ID" value="PAX51449.1"/>
    <property type="molecule type" value="Genomic_DNA"/>
</dbReference>
<dbReference type="RefSeq" id="WP_095724202.1">
    <property type="nucleotide sequence ID" value="NZ_NTFS01000393.1"/>
</dbReference>
<dbReference type="Proteomes" id="UP000218238">
    <property type="component" value="Unassembled WGS sequence"/>
</dbReference>
<protein>
    <submittedName>
        <fullName evidence="2">Uncharacterized protein</fullName>
    </submittedName>
</protein>
<evidence type="ECO:0000313" key="2">
    <source>
        <dbReference type="EMBL" id="PAX51449.1"/>
    </source>
</evidence>
<dbReference type="OrthoDB" id="561104at2"/>
<comment type="caution">
    <text evidence="2">The sequence shown here is derived from an EMBL/GenBank/DDBJ whole genome shotgun (WGS) entry which is preliminary data.</text>
</comment>
<organism evidence="2 3">
    <name type="scientific">Brunnivagina elsteri CCALA 953</name>
    <dbReference type="NCBI Taxonomy" id="987040"/>
    <lineage>
        <taxon>Bacteria</taxon>
        <taxon>Bacillati</taxon>
        <taxon>Cyanobacteriota</taxon>
        <taxon>Cyanophyceae</taxon>
        <taxon>Nostocales</taxon>
        <taxon>Calotrichaceae</taxon>
        <taxon>Brunnivagina</taxon>
    </lineage>
</organism>
<reference evidence="2 3" key="1">
    <citation type="submission" date="2017-08" db="EMBL/GenBank/DDBJ databases">
        <title>Draft genome sequence of filamentous cyanobacterium Calothrix elsteri CCALA 953.</title>
        <authorList>
            <person name="Gagunashvili A.N."/>
            <person name="Elster J."/>
            <person name="Andresson O.S."/>
        </authorList>
    </citation>
    <scope>NUCLEOTIDE SEQUENCE [LARGE SCALE GENOMIC DNA]</scope>
    <source>
        <strain evidence="2 3">CCALA 953</strain>
    </source>
</reference>
<name>A0A2A2TDF6_9CYAN</name>
<evidence type="ECO:0000313" key="3">
    <source>
        <dbReference type="Proteomes" id="UP000218238"/>
    </source>
</evidence>
<evidence type="ECO:0000256" key="1">
    <source>
        <dbReference type="SAM" id="MobiDB-lite"/>
    </source>
</evidence>